<evidence type="ECO:0000256" key="17">
    <source>
        <dbReference type="ARBA" id="ARBA00039034"/>
    </source>
</evidence>
<evidence type="ECO:0000256" key="8">
    <source>
        <dbReference type="ARBA" id="ARBA00022799"/>
    </source>
</evidence>
<keyword evidence="15" id="KW-0496">Mitochondrion</keyword>
<dbReference type="SUPFAM" id="SSF56645">
    <property type="entry name" value="Acyl-CoA dehydrogenase NM domain-like"/>
    <property type="match status" value="1"/>
</dbReference>
<evidence type="ECO:0000256" key="22">
    <source>
        <dbReference type="ARBA" id="ARBA00047916"/>
    </source>
</evidence>
<proteinExistence type="inferred from homology"/>
<comment type="catalytic activity">
    <reaction evidence="23">
        <text>tetracosanoyl-CoA + oxidized [electron-transfer flavoprotein] + H(+) = (2E)-tetracosenoyl-CoA + reduced [electron-transfer flavoprotein]</text>
        <dbReference type="Rhea" id="RHEA:47232"/>
        <dbReference type="Rhea" id="RHEA-COMP:10685"/>
        <dbReference type="Rhea" id="RHEA-COMP:10686"/>
        <dbReference type="ChEBI" id="CHEBI:15378"/>
        <dbReference type="ChEBI" id="CHEBI:57692"/>
        <dbReference type="ChEBI" id="CHEBI:58307"/>
        <dbReference type="ChEBI" id="CHEBI:65052"/>
        <dbReference type="ChEBI" id="CHEBI:74693"/>
    </reaction>
    <physiologicalReaction direction="left-to-right" evidence="23">
        <dbReference type="Rhea" id="RHEA:47233"/>
    </physiologicalReaction>
</comment>
<dbReference type="AlphaFoldDB" id="A0AAV7K5U7"/>
<dbReference type="Pfam" id="PF00441">
    <property type="entry name" value="Acyl-CoA_dh_1"/>
    <property type="match status" value="1"/>
</dbReference>
<comment type="function">
    <text evidence="19">Very long-chain specific acyl-CoA dehydrogenase is one of the acyl-CoA dehydrogenases that catalyze the first step of mitochondrial fatty acid beta-oxidation, an aerobic process breaking down fatty acids into acetyl-CoA and allowing the production of energy from fats. The first step of fatty acid beta-oxidation consists in the removal of one hydrogen from C-2 and C-3 of the straight-chain fatty acyl-CoA thioester, resulting in the formation of trans-2-enoyl-CoA. Among the different mitochondrial acyl-CoA dehydrogenases, very long-chain specific acyl-CoA dehydrogenase acts specifically on acyl-CoAs with saturated 12 to 24 carbons long primary chains.</text>
</comment>
<evidence type="ECO:0000259" key="31">
    <source>
        <dbReference type="Pfam" id="PF02771"/>
    </source>
</evidence>
<keyword evidence="9 28" id="KW-0274">FAD</keyword>
<reference evidence="33 34" key="1">
    <citation type="journal article" date="2023" name="BMC Biol.">
        <title>The compact genome of the sponge Oopsacas minuta (Hexactinellida) is lacking key metazoan core genes.</title>
        <authorList>
            <person name="Santini S."/>
            <person name="Schenkelaars Q."/>
            <person name="Jourda C."/>
            <person name="Duchesne M."/>
            <person name="Belahbib H."/>
            <person name="Rocher C."/>
            <person name="Selva M."/>
            <person name="Riesgo A."/>
            <person name="Vervoort M."/>
            <person name="Leys S.P."/>
            <person name="Kodjabachian L."/>
            <person name="Le Bivic A."/>
            <person name="Borchiellini C."/>
            <person name="Claverie J.M."/>
            <person name="Renard E."/>
        </authorList>
    </citation>
    <scope>NUCLEOTIDE SEQUENCE [LARGE SCALE GENOMIC DNA]</scope>
    <source>
        <strain evidence="33">SPO-2</strain>
    </source>
</reference>
<dbReference type="SUPFAM" id="SSF47203">
    <property type="entry name" value="Acyl-CoA dehydrogenase C-terminal domain-like"/>
    <property type="match status" value="1"/>
</dbReference>
<comment type="similarity">
    <text evidence="4 28">Belongs to the acyl-CoA dehydrogenase family.</text>
</comment>
<evidence type="ECO:0000256" key="3">
    <source>
        <dbReference type="ARBA" id="ARBA00005198"/>
    </source>
</evidence>
<organism evidence="33 34">
    <name type="scientific">Oopsacas minuta</name>
    <dbReference type="NCBI Taxonomy" id="111878"/>
    <lineage>
        <taxon>Eukaryota</taxon>
        <taxon>Metazoa</taxon>
        <taxon>Porifera</taxon>
        <taxon>Hexactinellida</taxon>
        <taxon>Hexasterophora</taxon>
        <taxon>Lyssacinosida</taxon>
        <taxon>Leucopsacidae</taxon>
        <taxon>Oopsacas</taxon>
    </lineage>
</organism>
<evidence type="ECO:0000256" key="4">
    <source>
        <dbReference type="ARBA" id="ARBA00009347"/>
    </source>
</evidence>
<keyword evidence="10" id="KW-0276">Fatty acid metabolism</keyword>
<keyword evidence="6 28" id="KW-0285">Flavoprotein</keyword>
<dbReference type="GO" id="GO:0006631">
    <property type="term" value="P:fatty acid metabolic process"/>
    <property type="evidence" value="ECO:0007669"/>
    <property type="project" value="UniProtKB-KW"/>
</dbReference>
<dbReference type="InterPro" id="IPR049448">
    <property type="entry name" value="ACAD9/ACADV-like_C"/>
</dbReference>
<dbReference type="PROSITE" id="PS00073">
    <property type="entry name" value="ACYL_COA_DH_2"/>
    <property type="match status" value="1"/>
</dbReference>
<comment type="subunit">
    <text evidence="20">Homodimer. Homodimerizes after import into the mitochondrion.</text>
</comment>
<keyword evidence="5" id="KW-0597">Phosphoprotein</keyword>
<evidence type="ECO:0000256" key="12">
    <source>
        <dbReference type="ARBA" id="ARBA00022990"/>
    </source>
</evidence>
<comment type="catalytic activity">
    <reaction evidence="21">
        <text>dodecanoyl-CoA + oxidized [electron-transfer flavoprotein] + H(+) = (2E)-dodecenoyl-CoA + reduced [electron-transfer flavoprotein]</text>
        <dbReference type="Rhea" id="RHEA:47296"/>
        <dbReference type="Rhea" id="RHEA-COMP:10685"/>
        <dbReference type="Rhea" id="RHEA-COMP:10686"/>
        <dbReference type="ChEBI" id="CHEBI:15378"/>
        <dbReference type="ChEBI" id="CHEBI:57330"/>
        <dbReference type="ChEBI" id="CHEBI:57375"/>
        <dbReference type="ChEBI" id="CHEBI:57692"/>
        <dbReference type="ChEBI" id="CHEBI:58307"/>
    </reaction>
    <physiologicalReaction direction="left-to-right" evidence="21">
        <dbReference type="Rhea" id="RHEA:47297"/>
    </physiologicalReaction>
</comment>
<dbReference type="Proteomes" id="UP001165289">
    <property type="component" value="Unassembled WGS sequence"/>
</dbReference>
<evidence type="ECO:0000256" key="5">
    <source>
        <dbReference type="ARBA" id="ARBA00022553"/>
    </source>
</evidence>
<gene>
    <name evidence="33" type="ORF">LOD99_16011</name>
</gene>
<evidence type="ECO:0000256" key="19">
    <source>
        <dbReference type="ARBA" id="ARBA00045422"/>
    </source>
</evidence>
<dbReference type="Gene3D" id="2.40.110.10">
    <property type="entry name" value="Butyryl-CoA Dehydrogenase, subunit A, domain 2"/>
    <property type="match status" value="1"/>
</dbReference>
<comment type="catalytic activity">
    <reaction evidence="22">
        <text>oxidized [electron-transfer flavoprotein] + hexadecanoyl-CoA + H(+) = (2E)-hexadecenoyl-CoA + reduced [electron-transfer flavoprotein]</text>
        <dbReference type="Rhea" id="RHEA:43448"/>
        <dbReference type="Rhea" id="RHEA-COMP:10685"/>
        <dbReference type="Rhea" id="RHEA-COMP:10686"/>
        <dbReference type="ChEBI" id="CHEBI:15378"/>
        <dbReference type="ChEBI" id="CHEBI:57379"/>
        <dbReference type="ChEBI" id="CHEBI:57692"/>
        <dbReference type="ChEBI" id="CHEBI:58307"/>
        <dbReference type="ChEBI" id="CHEBI:61526"/>
    </reaction>
    <physiologicalReaction direction="left-to-right" evidence="22">
        <dbReference type="Rhea" id="RHEA:43449"/>
    </physiologicalReaction>
</comment>
<comment type="catalytic activity">
    <reaction evidence="24">
        <text>tetradecanoyl-CoA + oxidized [electron-transfer flavoprotein] + H(+) = (2E)-tetradecenoyl-CoA + reduced [electron-transfer flavoprotein]</text>
        <dbReference type="Rhea" id="RHEA:47316"/>
        <dbReference type="Rhea" id="RHEA-COMP:10685"/>
        <dbReference type="Rhea" id="RHEA-COMP:10686"/>
        <dbReference type="ChEBI" id="CHEBI:15378"/>
        <dbReference type="ChEBI" id="CHEBI:57385"/>
        <dbReference type="ChEBI" id="CHEBI:57692"/>
        <dbReference type="ChEBI" id="CHEBI:58307"/>
        <dbReference type="ChEBI" id="CHEBI:61405"/>
    </reaction>
    <physiologicalReaction direction="left-to-right" evidence="24">
        <dbReference type="Rhea" id="RHEA:47317"/>
    </physiologicalReaction>
</comment>
<dbReference type="EMBL" id="JAKMXF010000133">
    <property type="protein sequence ID" value="KAI6656707.1"/>
    <property type="molecule type" value="Genomic_DNA"/>
</dbReference>
<dbReference type="FunFam" id="2.40.110.10:FF:000006">
    <property type="entry name" value="very long-chain specific acyl-CoA dehydrogenase, mitochondrial"/>
    <property type="match status" value="1"/>
</dbReference>
<protein>
    <recommendedName>
        <fullName evidence="18">Very long-chain specific acyl-CoA dehydrogenase, mitochondrial</fullName>
        <ecNumber evidence="17">1.3.8.9</ecNumber>
    </recommendedName>
</protein>
<keyword evidence="16" id="KW-0472">Membrane</keyword>
<evidence type="ECO:0000256" key="28">
    <source>
        <dbReference type="RuleBase" id="RU362125"/>
    </source>
</evidence>
<evidence type="ECO:0000256" key="13">
    <source>
        <dbReference type="ARBA" id="ARBA00023002"/>
    </source>
</evidence>
<dbReference type="PANTHER" id="PTHR43884">
    <property type="entry name" value="ACYL-COA DEHYDROGENASE"/>
    <property type="match status" value="1"/>
</dbReference>
<dbReference type="InterPro" id="IPR036250">
    <property type="entry name" value="AcylCo_DH-like_C"/>
</dbReference>
<comment type="caution">
    <text evidence="33">The sequence shown here is derived from an EMBL/GenBank/DDBJ whole genome shotgun (WGS) entry which is preliminary data.</text>
</comment>
<evidence type="ECO:0000259" key="32">
    <source>
        <dbReference type="Pfam" id="PF21343"/>
    </source>
</evidence>
<keyword evidence="12" id="KW-0007">Acetylation</keyword>
<dbReference type="InterPro" id="IPR009100">
    <property type="entry name" value="AcylCoA_DH/oxidase_NM_dom_sf"/>
</dbReference>
<accession>A0AAV7K5U7</accession>
<dbReference type="Gene3D" id="1.20.140.10">
    <property type="entry name" value="Butyryl-CoA Dehydrogenase, subunit A, domain 3"/>
    <property type="match status" value="2"/>
</dbReference>
<evidence type="ECO:0000256" key="10">
    <source>
        <dbReference type="ARBA" id="ARBA00022832"/>
    </source>
</evidence>
<evidence type="ECO:0000256" key="23">
    <source>
        <dbReference type="ARBA" id="ARBA00048086"/>
    </source>
</evidence>
<keyword evidence="8" id="KW-0702">S-nitrosylation</keyword>
<feature type="domain" description="Acyl-CoA dehydrogenase/oxidase C-terminal" evidence="29">
    <location>
        <begin position="294"/>
        <end position="440"/>
    </location>
</feature>
<dbReference type="FunFam" id="1.10.540.10:FF:000001">
    <property type="entry name" value="Very long-chain-specific acyl-CoA dehydrogenase, mitochondrial"/>
    <property type="match status" value="1"/>
</dbReference>
<evidence type="ECO:0000313" key="34">
    <source>
        <dbReference type="Proteomes" id="UP001165289"/>
    </source>
</evidence>
<dbReference type="GO" id="GO:0000062">
    <property type="term" value="F:fatty-acyl-CoA binding"/>
    <property type="evidence" value="ECO:0007669"/>
    <property type="project" value="TreeGrafter"/>
</dbReference>
<keyword evidence="14" id="KW-0443">Lipid metabolism</keyword>
<dbReference type="GO" id="GO:0017099">
    <property type="term" value="F:very-long-chain fatty acyl-CoA dehydrogenase activity"/>
    <property type="evidence" value="ECO:0007669"/>
    <property type="project" value="UniProtKB-EC"/>
</dbReference>
<evidence type="ECO:0000256" key="11">
    <source>
        <dbReference type="ARBA" id="ARBA00022946"/>
    </source>
</evidence>
<sequence length="623" mass="69196">MIKSLSLMRRGLSRVPMRPMVQIIRTQTADAKPQDMDNRSFVAGLFNGQLYTDQLFPYPDSLSADQLETLRLYVDPTDKFFLEEFDSPKYDEQAFVDPEMMERAKRQGAFGLQIPERYNGLGLNNTQYCRMTEIMGRYDLGFGIVLGAHQSIGLKGIILYGSEEQKMRYLPKLATGEHMAAYCLTEPGSGSDAFSIKTRAELTPDGRNYILNGGKIWISNGGVADIFTVFAKTPVTDSSGIVKDKITAFIVERAFGGITHGQPEKKMGIKCSNTAEVHFDNVKVPVENRILGEGDGFKVAMNILNNGRFGMAGALSGTMRMLIERSVEHARNRKQFGDYLANYGVIQEKIANMTLRHFVTESMAYQICGVMDSGVTDFQLEAAISKVFGSESAWLVADEAIQIHGGMGFMKECGLERVLRDLRIFRIFEGSNEILRLFVALQGLQLAGDRLKVLEKALKAPLSNAGTLLNFIGGRVGIHEVSAKNLVGSRDYMADPLVGKCVEQLVACVNHFGVAVERLLMLHGKDVIHQQIKLRKLSEAAIDTYAMAAVIARSSNAIRTQNPTWEHQVLLTTSWCQEAHERVLWHLRGLRDSDTLDLDQNKIKIANDVILEGGPKATHPLGF</sequence>
<evidence type="ECO:0000256" key="18">
    <source>
        <dbReference type="ARBA" id="ARBA00040902"/>
    </source>
</evidence>
<evidence type="ECO:0000259" key="30">
    <source>
        <dbReference type="Pfam" id="PF02770"/>
    </source>
</evidence>
<evidence type="ECO:0000256" key="21">
    <source>
        <dbReference type="ARBA" id="ARBA00047893"/>
    </source>
</evidence>
<evidence type="ECO:0000259" key="29">
    <source>
        <dbReference type="Pfam" id="PF00441"/>
    </source>
</evidence>
<keyword evidence="13 28" id="KW-0560">Oxidoreductase</keyword>
<evidence type="ECO:0000313" key="33">
    <source>
        <dbReference type="EMBL" id="KAI6656707.1"/>
    </source>
</evidence>
<comment type="subcellular location">
    <subcellularLocation>
        <location evidence="2">Mitochondrion inner membrane</location>
        <topology evidence="2">Peripheral membrane protein</topology>
    </subcellularLocation>
</comment>
<dbReference type="InterPro" id="IPR046373">
    <property type="entry name" value="Acyl-CoA_Oxase/DH_mid-dom_sf"/>
</dbReference>
<evidence type="ECO:0000256" key="20">
    <source>
        <dbReference type="ARBA" id="ARBA00046812"/>
    </source>
</evidence>
<evidence type="ECO:0000256" key="25">
    <source>
        <dbReference type="ARBA" id="ARBA00049050"/>
    </source>
</evidence>
<dbReference type="GO" id="GO:0005743">
    <property type="term" value="C:mitochondrial inner membrane"/>
    <property type="evidence" value="ECO:0007669"/>
    <property type="project" value="UniProtKB-SubCell"/>
</dbReference>
<dbReference type="PROSITE" id="PS00072">
    <property type="entry name" value="ACYL_COA_DH_1"/>
    <property type="match status" value="1"/>
</dbReference>
<comment type="catalytic activity">
    <reaction evidence="26">
        <text>eicosanoyl-CoA + oxidized [electron-transfer flavoprotein] + H(+) = (2E)-eicosenoyl-CoA + reduced [electron-transfer flavoprotein]</text>
        <dbReference type="Rhea" id="RHEA:47236"/>
        <dbReference type="Rhea" id="RHEA-COMP:10685"/>
        <dbReference type="Rhea" id="RHEA-COMP:10686"/>
        <dbReference type="ChEBI" id="CHEBI:15378"/>
        <dbReference type="ChEBI" id="CHEBI:57380"/>
        <dbReference type="ChEBI" id="CHEBI:57692"/>
        <dbReference type="ChEBI" id="CHEBI:58307"/>
        <dbReference type="ChEBI" id="CHEBI:74691"/>
    </reaction>
    <physiologicalReaction direction="left-to-right" evidence="26">
        <dbReference type="Rhea" id="RHEA:47237"/>
    </physiologicalReaction>
</comment>
<evidence type="ECO:0000256" key="6">
    <source>
        <dbReference type="ARBA" id="ARBA00022630"/>
    </source>
</evidence>
<dbReference type="CDD" id="cd01161">
    <property type="entry name" value="VLCAD"/>
    <property type="match status" value="1"/>
</dbReference>
<dbReference type="Pfam" id="PF02770">
    <property type="entry name" value="Acyl-CoA_dh_M"/>
    <property type="match status" value="1"/>
</dbReference>
<feature type="domain" description="Acyl-CoA dehydrogenase/oxidase N-terminal" evidence="31">
    <location>
        <begin position="76"/>
        <end position="177"/>
    </location>
</feature>
<dbReference type="GO" id="GO:0050660">
    <property type="term" value="F:flavin adenine dinucleotide binding"/>
    <property type="evidence" value="ECO:0007669"/>
    <property type="project" value="InterPro"/>
</dbReference>
<feature type="domain" description="ACAD9/ACADV-like C-terminal" evidence="32">
    <location>
        <begin position="501"/>
        <end position="613"/>
    </location>
</feature>
<dbReference type="FunFam" id="1.20.140.10:FF:000008">
    <property type="entry name" value="acyl-CoA dehydrogenase family member 9, mitochondrial"/>
    <property type="match status" value="1"/>
</dbReference>
<dbReference type="PANTHER" id="PTHR43884:SF11">
    <property type="entry name" value="VERY LONG-CHAIN SPECIFIC ACYL-COA DEHYDROGENASE, MITOCHONDRIAL"/>
    <property type="match status" value="1"/>
</dbReference>
<dbReference type="EC" id="1.3.8.9" evidence="17"/>
<dbReference type="InterPro" id="IPR009075">
    <property type="entry name" value="AcylCo_DH/oxidase_C"/>
</dbReference>
<dbReference type="Pfam" id="PF21343">
    <property type="entry name" value="ACAD9-ACADV_C"/>
    <property type="match status" value="1"/>
</dbReference>
<keyword evidence="7" id="KW-0999">Mitochondrion inner membrane</keyword>
<evidence type="ECO:0000256" key="7">
    <source>
        <dbReference type="ARBA" id="ARBA00022792"/>
    </source>
</evidence>
<evidence type="ECO:0000256" key="27">
    <source>
        <dbReference type="ARBA" id="ARBA00049224"/>
    </source>
</evidence>
<dbReference type="InterPro" id="IPR037069">
    <property type="entry name" value="AcylCoA_DH/ox_N_sf"/>
</dbReference>
<evidence type="ECO:0000256" key="9">
    <source>
        <dbReference type="ARBA" id="ARBA00022827"/>
    </source>
</evidence>
<comment type="cofactor">
    <cofactor evidence="1 28">
        <name>FAD</name>
        <dbReference type="ChEBI" id="CHEBI:57692"/>
    </cofactor>
</comment>
<keyword evidence="11" id="KW-0809">Transit peptide</keyword>
<evidence type="ECO:0000256" key="26">
    <source>
        <dbReference type="ARBA" id="ARBA00049140"/>
    </source>
</evidence>
<dbReference type="Pfam" id="PF02771">
    <property type="entry name" value="Acyl-CoA_dh_N"/>
    <property type="match status" value="1"/>
</dbReference>
<evidence type="ECO:0000256" key="24">
    <source>
        <dbReference type="ARBA" id="ARBA00049038"/>
    </source>
</evidence>
<evidence type="ECO:0000256" key="1">
    <source>
        <dbReference type="ARBA" id="ARBA00001974"/>
    </source>
</evidence>
<feature type="domain" description="Acyl-CoA oxidase/dehydrogenase middle" evidence="30">
    <location>
        <begin position="181"/>
        <end position="282"/>
    </location>
</feature>
<comment type="catalytic activity">
    <reaction evidence="25">
        <text>a very-long-chain 2,3-saturated fatty acyl-CoA + oxidized [electron-transfer flavoprotein] + H(+) = a very-long-chain (2E)-enoyl-CoA + reduced [electron-transfer flavoprotein]</text>
        <dbReference type="Rhea" id="RHEA:19181"/>
        <dbReference type="Rhea" id="RHEA-COMP:10685"/>
        <dbReference type="Rhea" id="RHEA-COMP:10686"/>
        <dbReference type="ChEBI" id="CHEBI:15378"/>
        <dbReference type="ChEBI" id="CHEBI:57692"/>
        <dbReference type="ChEBI" id="CHEBI:58307"/>
        <dbReference type="ChEBI" id="CHEBI:83724"/>
        <dbReference type="ChEBI" id="CHEBI:83728"/>
        <dbReference type="EC" id="1.3.8.9"/>
    </reaction>
    <physiologicalReaction direction="left-to-right" evidence="25">
        <dbReference type="Rhea" id="RHEA:19182"/>
    </physiologicalReaction>
</comment>
<evidence type="ECO:0000256" key="14">
    <source>
        <dbReference type="ARBA" id="ARBA00023098"/>
    </source>
</evidence>
<name>A0AAV7K5U7_9METZ</name>
<dbReference type="InterPro" id="IPR006089">
    <property type="entry name" value="Acyl-CoA_DH_CS"/>
</dbReference>
<keyword evidence="34" id="KW-1185">Reference proteome</keyword>
<dbReference type="Gene3D" id="1.10.540.10">
    <property type="entry name" value="Acyl-CoA dehydrogenase/oxidase, N-terminal domain"/>
    <property type="match status" value="1"/>
</dbReference>
<comment type="pathway">
    <text evidence="3">Lipid metabolism; mitochondrial fatty acid beta-oxidation.</text>
</comment>
<evidence type="ECO:0000256" key="16">
    <source>
        <dbReference type="ARBA" id="ARBA00023136"/>
    </source>
</evidence>
<dbReference type="InterPro" id="IPR013786">
    <property type="entry name" value="AcylCoA_DH/ox_N"/>
</dbReference>
<dbReference type="InterPro" id="IPR006091">
    <property type="entry name" value="Acyl-CoA_Oxase/DH_mid-dom"/>
</dbReference>
<comment type="catalytic activity">
    <reaction evidence="27">
        <text>octadecanoyl-CoA + oxidized [electron-transfer flavoprotein] + H(+) = (2E)-octadecenoyl-CoA + reduced [electron-transfer flavoprotein]</text>
        <dbReference type="Rhea" id="RHEA:47240"/>
        <dbReference type="Rhea" id="RHEA-COMP:10685"/>
        <dbReference type="Rhea" id="RHEA-COMP:10686"/>
        <dbReference type="ChEBI" id="CHEBI:15378"/>
        <dbReference type="ChEBI" id="CHEBI:57394"/>
        <dbReference type="ChEBI" id="CHEBI:57692"/>
        <dbReference type="ChEBI" id="CHEBI:58307"/>
        <dbReference type="ChEBI" id="CHEBI:71412"/>
    </reaction>
    <physiologicalReaction direction="left-to-right" evidence="27">
        <dbReference type="Rhea" id="RHEA:47241"/>
    </physiologicalReaction>
</comment>
<evidence type="ECO:0000256" key="15">
    <source>
        <dbReference type="ARBA" id="ARBA00023128"/>
    </source>
</evidence>
<evidence type="ECO:0000256" key="2">
    <source>
        <dbReference type="ARBA" id="ARBA00004637"/>
    </source>
</evidence>